<proteinExistence type="predicted"/>
<gene>
    <name evidence="2" type="ORF">O4H32_08655</name>
</gene>
<name>A0ABT4M3X7_9BURK</name>
<accession>A0ABT4M3X7</accession>
<keyword evidence="3" id="KW-1185">Reference proteome</keyword>
<evidence type="ECO:0000313" key="3">
    <source>
        <dbReference type="Proteomes" id="UP001068379"/>
    </source>
</evidence>
<evidence type="ECO:0000256" key="1">
    <source>
        <dbReference type="ARBA" id="ARBA00022729"/>
    </source>
</evidence>
<dbReference type="PANTHER" id="PTHR30006">
    <property type="entry name" value="THIAMINE-BINDING PERIPLASMIC PROTEIN-RELATED"/>
    <property type="match status" value="1"/>
</dbReference>
<dbReference type="EMBL" id="JAPWHE010000005">
    <property type="protein sequence ID" value="MCZ4330018.1"/>
    <property type="molecule type" value="Genomic_DNA"/>
</dbReference>
<protein>
    <submittedName>
        <fullName evidence="2">Extracellular solute-binding protein</fullName>
    </submittedName>
</protein>
<comment type="caution">
    <text evidence="2">The sequence shown here is derived from an EMBL/GenBank/DDBJ whole genome shotgun (WGS) entry which is preliminary data.</text>
</comment>
<dbReference type="InterPro" id="IPR006311">
    <property type="entry name" value="TAT_signal"/>
</dbReference>
<reference evidence="2" key="1">
    <citation type="submission" date="2022-12" db="EMBL/GenBank/DDBJ databases">
        <title>Bacterial isolates from different developmental stages of Nematostella vectensis.</title>
        <authorList>
            <person name="Fraune S."/>
        </authorList>
    </citation>
    <scope>NUCLEOTIDE SEQUENCE</scope>
    <source>
        <strain evidence="2">G21619-S1</strain>
    </source>
</reference>
<dbReference type="Proteomes" id="UP001068379">
    <property type="component" value="Unassembled WGS sequence"/>
</dbReference>
<organism evidence="2 3">
    <name type="scientific">Castellaniella denitrificans</name>
    <dbReference type="NCBI Taxonomy" id="56119"/>
    <lineage>
        <taxon>Bacteria</taxon>
        <taxon>Pseudomonadati</taxon>
        <taxon>Pseudomonadota</taxon>
        <taxon>Betaproteobacteria</taxon>
        <taxon>Burkholderiales</taxon>
        <taxon>Alcaligenaceae</taxon>
        <taxon>Castellaniella</taxon>
    </lineage>
</organism>
<keyword evidence="1" id="KW-0732">Signal</keyword>
<evidence type="ECO:0000313" key="2">
    <source>
        <dbReference type="EMBL" id="MCZ4330018.1"/>
    </source>
</evidence>
<sequence>MKPPSFERRDFLKLAGAAALPGLPAWARAADDTAAALAAARAEGKATFFANITAVQPIMAAFHEATGIQGEYTRISSSKFIPTLLTEAAAGKLTADVVQAPLPMLELLKEQGILAPYRSPAAQGYPDWATRDGHITLFGVEYVSYLYNTRHVRAADAPRTYQDLGDPKWRDQIVMANPSNHASTISWLVGLKEQVFASEDEWMRFVKALAANKPMFVASFGPTPAPIESGEKRIAISMPKYIVTKAPAPLAWGPLSGPLLGSPRAIAVTAQAPRPAAARAFVDYWLGHEAMSLLAKDVGEYVLAPGVHPPIPGIDRVRVKPVRDLSDQELQRWGREFGKLFGAR</sequence>
<dbReference type="Pfam" id="PF13343">
    <property type="entry name" value="SBP_bac_6"/>
    <property type="match status" value="1"/>
</dbReference>
<dbReference type="RefSeq" id="WP_269358279.1">
    <property type="nucleotide sequence ID" value="NZ_JAPWHE010000005.1"/>
</dbReference>
<dbReference type="SUPFAM" id="SSF53850">
    <property type="entry name" value="Periplasmic binding protein-like II"/>
    <property type="match status" value="1"/>
</dbReference>
<dbReference type="PROSITE" id="PS51318">
    <property type="entry name" value="TAT"/>
    <property type="match status" value="1"/>
</dbReference>
<dbReference type="PANTHER" id="PTHR30006:SF24">
    <property type="entry name" value="SLL0237 PROTEIN"/>
    <property type="match status" value="1"/>
</dbReference>
<dbReference type="Gene3D" id="3.40.190.10">
    <property type="entry name" value="Periplasmic binding protein-like II"/>
    <property type="match status" value="2"/>
</dbReference>